<organism evidence="3 4">
    <name type="scientific">Gracilibacillus boraciitolerans JCM 21714</name>
    <dbReference type="NCBI Taxonomy" id="1298598"/>
    <lineage>
        <taxon>Bacteria</taxon>
        <taxon>Bacillati</taxon>
        <taxon>Bacillota</taxon>
        <taxon>Bacilli</taxon>
        <taxon>Bacillales</taxon>
        <taxon>Bacillaceae</taxon>
        <taxon>Gracilibacillus</taxon>
    </lineage>
</organism>
<dbReference type="eggNOG" id="COG1653">
    <property type="taxonomic scope" value="Bacteria"/>
</dbReference>
<dbReference type="OrthoDB" id="7936627at2"/>
<evidence type="ECO:0000256" key="1">
    <source>
        <dbReference type="SAM" id="SignalP"/>
    </source>
</evidence>
<feature type="signal peptide" evidence="1">
    <location>
        <begin position="1"/>
        <end position="23"/>
    </location>
</feature>
<dbReference type="PROSITE" id="PS51257">
    <property type="entry name" value="PROKAR_LIPOPROTEIN"/>
    <property type="match status" value="1"/>
</dbReference>
<comment type="caution">
    <text evidence="3">The sequence shown here is derived from an EMBL/GenBank/DDBJ whole genome shotgun (WGS) entry which is preliminary data.</text>
</comment>
<dbReference type="InterPro" id="IPR050490">
    <property type="entry name" value="Bact_solute-bd_prot1"/>
</dbReference>
<dbReference type="PANTHER" id="PTHR43649:SF17">
    <property type="entry name" value="ABC TRANSPORTER SOLUTE BINDING PROTEIN-SUGAR TRANSPORT"/>
    <property type="match status" value="1"/>
</dbReference>
<dbReference type="GO" id="GO:0004435">
    <property type="term" value="F:phosphatidylinositol-4,5-bisphosphate phospholipase C activity"/>
    <property type="evidence" value="ECO:0007669"/>
    <property type="project" value="InterPro"/>
</dbReference>
<name>W4VJW5_9BACI</name>
<dbReference type="Pfam" id="PF12010">
    <property type="entry name" value="DUF3502"/>
    <property type="match status" value="1"/>
</dbReference>
<dbReference type="GO" id="GO:0035556">
    <property type="term" value="P:intracellular signal transduction"/>
    <property type="evidence" value="ECO:0007669"/>
    <property type="project" value="InterPro"/>
</dbReference>
<dbReference type="InterPro" id="IPR006059">
    <property type="entry name" value="SBP"/>
</dbReference>
<dbReference type="STRING" id="1298598.JCM21714_2156"/>
<dbReference type="AlphaFoldDB" id="W4VJW5"/>
<feature type="domain" description="PI-PLC Y-box" evidence="2">
    <location>
        <begin position="383"/>
        <end position="445"/>
    </location>
</feature>
<evidence type="ECO:0000259" key="2">
    <source>
        <dbReference type="PROSITE" id="PS50008"/>
    </source>
</evidence>
<dbReference type="RefSeq" id="WP_035723218.1">
    <property type="nucleotide sequence ID" value="NZ_BAVS01000009.1"/>
</dbReference>
<accession>W4VJW5</accession>
<dbReference type="Proteomes" id="UP000019102">
    <property type="component" value="Unassembled WGS sequence"/>
</dbReference>
<protein>
    <submittedName>
        <fullName evidence="3">Multiple sugar ABC transporter</fullName>
    </submittedName>
</protein>
<keyword evidence="4" id="KW-1185">Reference proteome</keyword>
<evidence type="ECO:0000313" key="4">
    <source>
        <dbReference type="Proteomes" id="UP000019102"/>
    </source>
</evidence>
<feature type="chain" id="PRO_5038353063" evidence="1">
    <location>
        <begin position="24"/>
        <end position="508"/>
    </location>
</feature>
<keyword evidence="1" id="KW-0732">Signal</keyword>
<gene>
    <name evidence="3" type="ORF">JCM21714_2156</name>
</gene>
<sequence>MKKKERFFLRVFFLAVFIVLLTACSSDTESNEQVSDEDGEVNEETETLTIAFPYFYGEPEDLEKVETEISKLAEEKINTTVDILALSISAYQQQMNLMLTSDEKLDLMVILADQLSPQVSRGQLHELDNNLSENGQGIIDAVGEEFLAATKINGKQYAIPTVRDMAASYGFMMSKEYVDKYDIDVDQIKTMEDMGEVLRMVKENEPNMEPLTSTTVGESIMETLRFVDPLSDFNGGVLPNYDNDLQVVNLYEMPEYVERLEILREWYQEGLIVQDIATSQTTKDELLKAGKIFAFSQGMKPGIETQNSRDMNQDMVAAEIIPPVATTSNVASIMWGIPRNSKIPEKAMEFLNLLYMDKEMFNLISWGIEGEHYVKVSDKVITYPEGVTSENIGYSFNSSWLFGNQFLSYVFEGEDPDIWEETKEFNEEATKSKALGFNFNSDPVRTEVAAVSNVKEQYLLGLETGSLDLESVYPEFIERLKEAGIEKIIEEKQRQLDEWAEINGVEKE</sequence>
<dbReference type="PANTHER" id="PTHR43649">
    <property type="entry name" value="ARABINOSE-BINDING PROTEIN-RELATED"/>
    <property type="match status" value="1"/>
</dbReference>
<dbReference type="PROSITE" id="PS50008">
    <property type="entry name" value="PIPLC_Y_DOMAIN"/>
    <property type="match status" value="1"/>
</dbReference>
<dbReference type="Gene3D" id="3.40.190.10">
    <property type="entry name" value="Periplasmic binding protein-like II"/>
    <property type="match status" value="2"/>
</dbReference>
<dbReference type="Pfam" id="PF13416">
    <property type="entry name" value="SBP_bac_8"/>
    <property type="match status" value="1"/>
</dbReference>
<evidence type="ECO:0000313" key="3">
    <source>
        <dbReference type="EMBL" id="GAE93118.1"/>
    </source>
</evidence>
<reference evidence="3 4" key="1">
    <citation type="journal article" date="2014" name="Genome Announc.">
        <title>Draft Genome Sequence of the Boron-Tolerant and Moderately Halotolerant Bacterium Gracilibacillus boraciitolerans JCM 21714T.</title>
        <authorList>
            <person name="Ahmed I."/>
            <person name="Oshima K."/>
            <person name="Suda W."/>
            <person name="Kitamura K."/>
            <person name="Iida T."/>
            <person name="Ohmori Y."/>
            <person name="Fujiwara T."/>
            <person name="Hattori M."/>
            <person name="Ohkuma M."/>
        </authorList>
    </citation>
    <scope>NUCLEOTIDE SEQUENCE [LARGE SCALE GENOMIC DNA]</scope>
    <source>
        <strain evidence="3 4">JCM 21714</strain>
    </source>
</reference>
<dbReference type="EMBL" id="BAVS01000009">
    <property type="protein sequence ID" value="GAE93118.1"/>
    <property type="molecule type" value="Genomic_DNA"/>
</dbReference>
<dbReference type="InterPro" id="IPR022627">
    <property type="entry name" value="DUF3502"/>
</dbReference>
<dbReference type="GO" id="GO:0006629">
    <property type="term" value="P:lipid metabolic process"/>
    <property type="evidence" value="ECO:0007669"/>
    <property type="project" value="InterPro"/>
</dbReference>
<dbReference type="InterPro" id="IPR001711">
    <property type="entry name" value="PLipase_C_Pinositol-sp_Y"/>
</dbReference>
<dbReference type="SUPFAM" id="SSF53850">
    <property type="entry name" value="Periplasmic binding protein-like II"/>
    <property type="match status" value="1"/>
</dbReference>
<proteinExistence type="predicted"/>